<protein>
    <submittedName>
        <fullName evidence="18">Catecholate siderophore receptor</fullName>
    </submittedName>
</protein>
<evidence type="ECO:0000256" key="12">
    <source>
        <dbReference type="ARBA" id="ARBA00023170"/>
    </source>
</evidence>
<dbReference type="InterPro" id="IPR011662">
    <property type="entry name" value="Secretin/TonB_short_N"/>
</dbReference>
<dbReference type="InterPro" id="IPR037066">
    <property type="entry name" value="Plug_dom_sf"/>
</dbReference>
<dbReference type="InterPro" id="IPR012910">
    <property type="entry name" value="Plug_dom"/>
</dbReference>
<evidence type="ECO:0000256" key="15">
    <source>
        <dbReference type="PROSITE-ProRule" id="PRU10144"/>
    </source>
</evidence>
<evidence type="ECO:0000256" key="1">
    <source>
        <dbReference type="ARBA" id="ARBA00004571"/>
    </source>
</evidence>
<evidence type="ECO:0000256" key="16">
    <source>
        <dbReference type="RuleBase" id="RU003357"/>
    </source>
</evidence>
<dbReference type="InterPro" id="IPR039426">
    <property type="entry name" value="TonB-dep_rcpt-like"/>
</dbReference>
<dbReference type="PROSITE" id="PS01156">
    <property type="entry name" value="TONB_DEPENDENT_REC_2"/>
    <property type="match status" value="1"/>
</dbReference>
<evidence type="ECO:0000259" key="17">
    <source>
        <dbReference type="SMART" id="SM00965"/>
    </source>
</evidence>
<dbReference type="InterPro" id="IPR000531">
    <property type="entry name" value="Beta-barrel_TonB"/>
</dbReference>
<evidence type="ECO:0000256" key="7">
    <source>
        <dbReference type="ARBA" id="ARBA00022729"/>
    </source>
</evidence>
<evidence type="ECO:0000313" key="19">
    <source>
        <dbReference type="Proteomes" id="UP000236751"/>
    </source>
</evidence>
<keyword evidence="13 14" id="KW-0998">Cell outer membrane</keyword>
<dbReference type="Proteomes" id="UP000236751">
    <property type="component" value="Unassembled WGS sequence"/>
</dbReference>
<keyword evidence="4 14" id="KW-1134">Transmembrane beta strand</keyword>
<keyword evidence="8" id="KW-0408">Iron</keyword>
<organism evidence="18 19">
    <name type="scientific">Nitrosospira multiformis (strain ATCC 25196 / NCIMB 11849 / C 71)</name>
    <dbReference type="NCBI Taxonomy" id="323848"/>
    <lineage>
        <taxon>Bacteria</taxon>
        <taxon>Pseudomonadati</taxon>
        <taxon>Pseudomonadota</taxon>
        <taxon>Betaproteobacteria</taxon>
        <taxon>Nitrosomonadales</taxon>
        <taxon>Nitrosomonadaceae</taxon>
        <taxon>Nitrosospira</taxon>
    </lineage>
</organism>
<dbReference type="NCBIfam" id="TIGR01783">
    <property type="entry name" value="TonB-siderophor"/>
    <property type="match status" value="1"/>
</dbReference>
<dbReference type="GO" id="GO:0009279">
    <property type="term" value="C:cell outer membrane"/>
    <property type="evidence" value="ECO:0007669"/>
    <property type="project" value="UniProtKB-SubCell"/>
</dbReference>
<evidence type="ECO:0000256" key="13">
    <source>
        <dbReference type="ARBA" id="ARBA00023237"/>
    </source>
</evidence>
<evidence type="ECO:0000256" key="9">
    <source>
        <dbReference type="ARBA" id="ARBA00023065"/>
    </source>
</evidence>
<dbReference type="SUPFAM" id="SSF56935">
    <property type="entry name" value="Porins"/>
    <property type="match status" value="1"/>
</dbReference>
<dbReference type="EMBL" id="FNVK01000017">
    <property type="protein sequence ID" value="SEF94666.1"/>
    <property type="molecule type" value="Genomic_DNA"/>
</dbReference>
<sequence>MNAARGRSFLASQLFRGKPASFMFVYPFCRRVQAVSNKNIQDTDFMNTSSLVSNGAGESGGIGVLNCMTSLENDKPVQKNGERAECGFRPPPLIGAVRGALIGLGLASLVLPQMAIAESDIAAHASAITYSIPAGAMADALNRFAQQAGASISFDAADVKDVTTKGLNGRFSVQEGLEHLLAGSGLQGVRQGEGYLVRKQPEGMSEQPTVLPPIRVTASAVTEPTDGYMATKSFSATRTDTPLRDVPQSITVMTQDMIQDQTMQSITDVVRYVPGVVPSQGEGNRDAVIFRGNNTTGDFYVDGLRDDVQYFRDLYNIDRVEVLKGSNGMIFGRGGAGGVINRVTKEAGWTPVREIAAQYGSFSHKRIAVDLGQPINDVAAVRLNAMYEHSNSFRNDVDLERGGVNPTFTFKPTAQTKVVFSGEYFFDRRTADRGIPSFGTRSGVVDSGRPADTHRSTFFGNAANSPTHVDAWSLNSLIEHTFDNEVKIRNRTRYASYDKFYQNIYANGVATAEDATGTVAISAYNNATQRENLFTQTDLLFKLNTWGVNHEFMTGVEYGRQISDNFRNTGFFNNSTTSVNVPFFNPTAFAPVTFRQNATDADNHGVVEVVGVYVQDQITLLPQVKAVLGLRYDNFDANFVNNRNGERFHTNDGLLSPRVGLIYKPIEPVSIYGNYSLAYVPRAGDQLSSLNLSNAALKPEQFMNLELGAKWDIRPDLSFTAAMYQLERSNVLAPVPNDPTRSMLVDGQRARGAEVGLMGRITPQWSMMGGYAYTDAEITRTITGARAGAVVAQVPKHTVSMWNRYDFTPFLGLGLGVIHRSSMYAALDNTVLLPGFTRMDAAMFVRLNKVIRVQANIENLANIDYIASANNNNNILPGAPRIYRLTVVANF</sequence>
<keyword evidence="5" id="KW-0410">Iron transport</keyword>
<evidence type="ECO:0000256" key="10">
    <source>
        <dbReference type="ARBA" id="ARBA00023077"/>
    </source>
</evidence>
<feature type="domain" description="Secretin/TonB short N-terminal" evidence="17">
    <location>
        <begin position="150"/>
        <end position="200"/>
    </location>
</feature>
<dbReference type="PANTHER" id="PTHR32552:SF68">
    <property type="entry name" value="FERRICHROME OUTER MEMBRANE TRANSPORTER_PHAGE RECEPTOR"/>
    <property type="match status" value="1"/>
</dbReference>
<evidence type="ECO:0000256" key="4">
    <source>
        <dbReference type="ARBA" id="ARBA00022452"/>
    </source>
</evidence>
<feature type="short sequence motif" description="TonB C-terminal box" evidence="15">
    <location>
        <begin position="874"/>
        <end position="891"/>
    </location>
</feature>
<dbReference type="InterPro" id="IPR010917">
    <property type="entry name" value="TonB_rcpt_CS"/>
</dbReference>
<proteinExistence type="inferred from homology"/>
<gene>
    <name evidence="18" type="ORF">SAMN05216403_11713</name>
</gene>
<evidence type="ECO:0000256" key="6">
    <source>
        <dbReference type="ARBA" id="ARBA00022692"/>
    </source>
</evidence>
<evidence type="ECO:0000256" key="5">
    <source>
        <dbReference type="ARBA" id="ARBA00022496"/>
    </source>
</evidence>
<keyword evidence="6 14" id="KW-0812">Transmembrane</keyword>
<keyword evidence="10 16" id="KW-0798">TonB box</keyword>
<dbReference type="PROSITE" id="PS52016">
    <property type="entry name" value="TONB_DEPENDENT_REC_3"/>
    <property type="match status" value="1"/>
</dbReference>
<evidence type="ECO:0000256" key="3">
    <source>
        <dbReference type="ARBA" id="ARBA00022448"/>
    </source>
</evidence>
<dbReference type="Pfam" id="PF07715">
    <property type="entry name" value="Plug"/>
    <property type="match status" value="1"/>
</dbReference>
<dbReference type="Gene3D" id="2.40.170.20">
    <property type="entry name" value="TonB-dependent receptor, beta-barrel domain"/>
    <property type="match status" value="1"/>
</dbReference>
<dbReference type="GO" id="GO:0015891">
    <property type="term" value="P:siderophore transport"/>
    <property type="evidence" value="ECO:0007669"/>
    <property type="project" value="InterPro"/>
</dbReference>
<dbReference type="Gene3D" id="3.55.50.30">
    <property type="match status" value="1"/>
</dbReference>
<dbReference type="Pfam" id="PF00593">
    <property type="entry name" value="TonB_dep_Rec_b-barrel"/>
    <property type="match status" value="1"/>
</dbReference>
<name>A0A1H5W611_NITMU</name>
<keyword evidence="12 18" id="KW-0675">Receptor</keyword>
<dbReference type="InterPro" id="IPR010105">
    <property type="entry name" value="TonB_sidphr_rcpt"/>
</dbReference>
<dbReference type="SMART" id="SM00965">
    <property type="entry name" value="STN"/>
    <property type="match status" value="1"/>
</dbReference>
<comment type="similarity">
    <text evidence="2 14 16">Belongs to the TonB-dependent receptor family.</text>
</comment>
<comment type="subcellular location">
    <subcellularLocation>
        <location evidence="1 14">Cell outer membrane</location>
        <topology evidence="1 14">Multi-pass membrane protein</topology>
    </subcellularLocation>
</comment>
<reference evidence="18 19" key="1">
    <citation type="submission" date="2016-10" db="EMBL/GenBank/DDBJ databases">
        <authorList>
            <person name="de Groot N.N."/>
        </authorList>
    </citation>
    <scope>NUCLEOTIDE SEQUENCE [LARGE SCALE GENOMIC DNA]</scope>
    <source>
        <strain evidence="18 19">Nl13</strain>
    </source>
</reference>
<dbReference type="CDD" id="cd01347">
    <property type="entry name" value="ligand_gated_channel"/>
    <property type="match status" value="1"/>
</dbReference>
<dbReference type="AlphaFoldDB" id="A0A1H5W611"/>
<dbReference type="InterPro" id="IPR036942">
    <property type="entry name" value="Beta-barrel_TonB_sf"/>
</dbReference>
<dbReference type="Pfam" id="PF07660">
    <property type="entry name" value="STN"/>
    <property type="match status" value="1"/>
</dbReference>
<keyword evidence="3 14" id="KW-0813">Transport</keyword>
<dbReference type="GO" id="GO:0038023">
    <property type="term" value="F:signaling receptor activity"/>
    <property type="evidence" value="ECO:0007669"/>
    <property type="project" value="InterPro"/>
</dbReference>
<keyword evidence="11 14" id="KW-0472">Membrane</keyword>
<keyword evidence="9" id="KW-0406">Ion transport</keyword>
<accession>A0A1H5W611</accession>
<evidence type="ECO:0000256" key="8">
    <source>
        <dbReference type="ARBA" id="ARBA00023004"/>
    </source>
</evidence>
<dbReference type="Gene3D" id="2.170.130.10">
    <property type="entry name" value="TonB-dependent receptor, plug domain"/>
    <property type="match status" value="1"/>
</dbReference>
<keyword evidence="7" id="KW-0732">Signal</keyword>
<evidence type="ECO:0000256" key="2">
    <source>
        <dbReference type="ARBA" id="ARBA00009810"/>
    </source>
</evidence>
<evidence type="ECO:0000256" key="14">
    <source>
        <dbReference type="PROSITE-ProRule" id="PRU01360"/>
    </source>
</evidence>
<dbReference type="GO" id="GO:0015344">
    <property type="term" value="F:siderophore uptake transmembrane transporter activity"/>
    <property type="evidence" value="ECO:0007669"/>
    <property type="project" value="TreeGrafter"/>
</dbReference>
<dbReference type="PANTHER" id="PTHR32552">
    <property type="entry name" value="FERRICHROME IRON RECEPTOR-RELATED"/>
    <property type="match status" value="1"/>
</dbReference>
<evidence type="ECO:0000256" key="11">
    <source>
        <dbReference type="ARBA" id="ARBA00023136"/>
    </source>
</evidence>
<evidence type="ECO:0000313" key="18">
    <source>
        <dbReference type="EMBL" id="SEF94666.1"/>
    </source>
</evidence>